<evidence type="ECO:0000256" key="4">
    <source>
        <dbReference type="ARBA" id="ARBA00022989"/>
    </source>
</evidence>
<evidence type="ECO:0000256" key="3">
    <source>
        <dbReference type="ARBA" id="ARBA00022692"/>
    </source>
</evidence>
<evidence type="ECO:0000313" key="8">
    <source>
        <dbReference type="Proteomes" id="UP000464314"/>
    </source>
</evidence>
<dbReference type="PANTHER" id="PTHR21716:SF68">
    <property type="entry name" value="TRANSPORT PROTEIN YTVI-RELATED"/>
    <property type="match status" value="1"/>
</dbReference>
<dbReference type="GO" id="GO:0016020">
    <property type="term" value="C:membrane"/>
    <property type="evidence" value="ECO:0007669"/>
    <property type="project" value="UniProtKB-SubCell"/>
</dbReference>
<feature type="transmembrane region" description="Helical" evidence="6">
    <location>
        <begin position="313"/>
        <end position="340"/>
    </location>
</feature>
<reference evidence="7 8" key="1">
    <citation type="submission" date="2020-01" db="EMBL/GenBank/DDBJ databases">
        <title>Genome analysis of Anaerocolumna sp. CBA3638.</title>
        <authorList>
            <person name="Kim J."/>
            <person name="Roh S.W."/>
        </authorList>
    </citation>
    <scope>NUCLEOTIDE SEQUENCE [LARGE SCALE GENOMIC DNA]</scope>
    <source>
        <strain evidence="7 8">CBA3638</strain>
    </source>
</reference>
<keyword evidence="4 6" id="KW-1133">Transmembrane helix</keyword>
<dbReference type="InterPro" id="IPR002549">
    <property type="entry name" value="AI-2E-like"/>
</dbReference>
<gene>
    <name evidence="7" type="ORF">Ana3638_06025</name>
</gene>
<dbReference type="Pfam" id="PF01594">
    <property type="entry name" value="AI-2E_transport"/>
    <property type="match status" value="1"/>
</dbReference>
<dbReference type="Proteomes" id="UP000464314">
    <property type="component" value="Chromosome"/>
</dbReference>
<evidence type="ECO:0000256" key="1">
    <source>
        <dbReference type="ARBA" id="ARBA00004141"/>
    </source>
</evidence>
<keyword evidence="3 6" id="KW-0812">Transmembrane</keyword>
<dbReference type="EMBL" id="CP048000">
    <property type="protein sequence ID" value="QHQ60385.1"/>
    <property type="molecule type" value="Genomic_DNA"/>
</dbReference>
<evidence type="ECO:0000313" key="7">
    <source>
        <dbReference type="EMBL" id="QHQ60385.1"/>
    </source>
</evidence>
<accession>A0A6P1TL71</accession>
<protein>
    <submittedName>
        <fullName evidence="7">AI-2E family transporter</fullName>
    </submittedName>
</protein>
<evidence type="ECO:0000256" key="2">
    <source>
        <dbReference type="ARBA" id="ARBA00009773"/>
    </source>
</evidence>
<comment type="similarity">
    <text evidence="2">Belongs to the autoinducer-2 exporter (AI-2E) (TC 2.A.86) family.</text>
</comment>
<feature type="transmembrane region" description="Helical" evidence="6">
    <location>
        <begin position="239"/>
        <end position="261"/>
    </location>
</feature>
<evidence type="ECO:0000256" key="6">
    <source>
        <dbReference type="SAM" id="Phobius"/>
    </source>
</evidence>
<sequence length="353" mass="39015">MININNKIKLLYVIIAAIIGVYIGFEYILPLFIPFVLAYFIAWILLPVVRFLNRKIHMPKLIGGVLSLSLLGSAVVWTLCKLCGLFLQQLTILLRNVPIYLSILGGHVDTFCDGCDEFFGIQLGTMRSYFYSSMDGMLGIVKTKIMPVITSQSLNIMIGLAGIAGILLIVLVSILLFIKDEEQYGSSFRSSVFYPDIHLVTSKLSEMGVAYLRTQAIMMLLIAVLCTVGLLLINNKYALIIGIGIGIFDAFPILGSGLILVPWGIISLFNHDLYSAAVLLTLYLGCQLIRQFLEPKLLGNRIGIKPIYTLMSMYIGLKIFGIAGFILGPLGLVIIITIVGEYKQRLNFCKNNG</sequence>
<dbReference type="RefSeq" id="WP_161837221.1">
    <property type="nucleotide sequence ID" value="NZ_CP048000.1"/>
</dbReference>
<feature type="transmembrane region" description="Helical" evidence="6">
    <location>
        <begin position="156"/>
        <end position="178"/>
    </location>
</feature>
<feature type="transmembrane region" description="Helical" evidence="6">
    <location>
        <begin position="216"/>
        <end position="233"/>
    </location>
</feature>
<keyword evidence="5 6" id="KW-0472">Membrane</keyword>
<keyword evidence="8" id="KW-1185">Reference proteome</keyword>
<feature type="transmembrane region" description="Helical" evidence="6">
    <location>
        <begin position="61"/>
        <end position="87"/>
    </location>
</feature>
<evidence type="ECO:0000256" key="5">
    <source>
        <dbReference type="ARBA" id="ARBA00023136"/>
    </source>
</evidence>
<dbReference type="GO" id="GO:0055085">
    <property type="term" value="P:transmembrane transport"/>
    <property type="evidence" value="ECO:0007669"/>
    <property type="project" value="TreeGrafter"/>
</dbReference>
<name>A0A6P1TL71_9FIRM</name>
<feature type="transmembrane region" description="Helical" evidence="6">
    <location>
        <begin position="7"/>
        <end position="25"/>
    </location>
</feature>
<dbReference type="KEGG" id="anr:Ana3638_06025"/>
<feature type="transmembrane region" description="Helical" evidence="6">
    <location>
        <begin position="273"/>
        <end position="293"/>
    </location>
</feature>
<proteinExistence type="inferred from homology"/>
<dbReference type="PANTHER" id="PTHR21716">
    <property type="entry name" value="TRANSMEMBRANE PROTEIN"/>
    <property type="match status" value="1"/>
</dbReference>
<comment type="subcellular location">
    <subcellularLocation>
        <location evidence="1">Membrane</location>
        <topology evidence="1">Multi-pass membrane protein</topology>
    </subcellularLocation>
</comment>
<organism evidence="7 8">
    <name type="scientific">Anaerocolumna sedimenticola</name>
    <dbReference type="NCBI Taxonomy" id="2696063"/>
    <lineage>
        <taxon>Bacteria</taxon>
        <taxon>Bacillati</taxon>
        <taxon>Bacillota</taxon>
        <taxon>Clostridia</taxon>
        <taxon>Lachnospirales</taxon>
        <taxon>Lachnospiraceae</taxon>
        <taxon>Anaerocolumna</taxon>
    </lineage>
</organism>
<dbReference type="AlphaFoldDB" id="A0A6P1TL71"/>